<name>A0A2K3MWD0_TRIPR</name>
<dbReference type="Proteomes" id="UP000236291">
    <property type="component" value="Unassembled WGS sequence"/>
</dbReference>
<dbReference type="GO" id="GO:0008270">
    <property type="term" value="F:zinc ion binding"/>
    <property type="evidence" value="ECO:0007669"/>
    <property type="project" value="UniProtKB-KW"/>
</dbReference>
<reference evidence="9 10" key="2">
    <citation type="journal article" date="2017" name="Front. Plant Sci.">
        <title>Gene Classification and Mining of Molecular Markers Useful in Red Clover (Trifolium pratense) Breeding.</title>
        <authorList>
            <person name="Istvanek J."/>
            <person name="Dluhosova J."/>
            <person name="Dluhos P."/>
            <person name="Patkova L."/>
            <person name="Nedelnik J."/>
            <person name="Repkova J."/>
        </authorList>
    </citation>
    <scope>NUCLEOTIDE SEQUENCE [LARGE SCALE GENOMIC DNA]</scope>
    <source>
        <strain evidence="10">cv. Tatra</strain>
        <tissue evidence="9">Young leaves</tissue>
    </source>
</reference>
<keyword evidence="4" id="KW-0863">Zinc-finger</keyword>
<reference evidence="9 10" key="1">
    <citation type="journal article" date="2014" name="Am. J. Bot.">
        <title>Genome assembly and annotation for red clover (Trifolium pratense; Fabaceae).</title>
        <authorList>
            <person name="Istvanek J."/>
            <person name="Jaros M."/>
            <person name="Krenek A."/>
            <person name="Repkova J."/>
        </authorList>
    </citation>
    <scope>NUCLEOTIDE SEQUENCE [LARGE SCALE GENOMIC DNA]</scope>
    <source>
        <strain evidence="10">cv. Tatra</strain>
        <tissue evidence="9">Young leaves</tissue>
    </source>
</reference>
<evidence type="ECO:0000313" key="9">
    <source>
        <dbReference type="EMBL" id="PNX95111.1"/>
    </source>
</evidence>
<dbReference type="GO" id="GO:0001006">
    <property type="term" value="F:RNA polymerase III type 3 promoter sequence-specific DNA binding"/>
    <property type="evidence" value="ECO:0007669"/>
    <property type="project" value="TreeGrafter"/>
</dbReference>
<protein>
    <submittedName>
        <fullName evidence="9">Transcription factor IIIB 90 kDa subunit-like protein</fullName>
    </submittedName>
</protein>
<evidence type="ECO:0000256" key="7">
    <source>
        <dbReference type="ARBA" id="ARBA00023163"/>
    </source>
</evidence>
<dbReference type="STRING" id="57577.A0A2K3MWD0"/>
<evidence type="ECO:0000256" key="6">
    <source>
        <dbReference type="ARBA" id="ARBA00023015"/>
    </source>
</evidence>
<dbReference type="PANTHER" id="PTHR11618">
    <property type="entry name" value="TRANSCRIPTION INITIATION FACTOR IIB-RELATED"/>
    <property type="match status" value="1"/>
</dbReference>
<evidence type="ECO:0000256" key="8">
    <source>
        <dbReference type="ARBA" id="ARBA00023242"/>
    </source>
</evidence>
<evidence type="ECO:0000313" key="10">
    <source>
        <dbReference type="Proteomes" id="UP000236291"/>
    </source>
</evidence>
<gene>
    <name evidence="9" type="ORF">L195_g018294</name>
</gene>
<organism evidence="9 10">
    <name type="scientific">Trifolium pratense</name>
    <name type="common">Red clover</name>
    <dbReference type="NCBI Taxonomy" id="57577"/>
    <lineage>
        <taxon>Eukaryota</taxon>
        <taxon>Viridiplantae</taxon>
        <taxon>Streptophyta</taxon>
        <taxon>Embryophyta</taxon>
        <taxon>Tracheophyta</taxon>
        <taxon>Spermatophyta</taxon>
        <taxon>Magnoliopsida</taxon>
        <taxon>eudicotyledons</taxon>
        <taxon>Gunneridae</taxon>
        <taxon>Pentapetalae</taxon>
        <taxon>rosids</taxon>
        <taxon>fabids</taxon>
        <taxon>Fabales</taxon>
        <taxon>Fabaceae</taxon>
        <taxon>Papilionoideae</taxon>
        <taxon>50 kb inversion clade</taxon>
        <taxon>NPAAA clade</taxon>
        <taxon>Hologalegina</taxon>
        <taxon>IRL clade</taxon>
        <taxon>Trifolieae</taxon>
        <taxon>Trifolium</taxon>
    </lineage>
</organism>
<proteinExistence type="inferred from homology"/>
<dbReference type="GO" id="GO:0000126">
    <property type="term" value="C:transcription factor TFIIIB complex"/>
    <property type="evidence" value="ECO:0007669"/>
    <property type="project" value="TreeGrafter"/>
</dbReference>
<dbReference type="GO" id="GO:0000995">
    <property type="term" value="F:RNA polymerase III general transcription initiation factor activity"/>
    <property type="evidence" value="ECO:0007669"/>
    <property type="project" value="TreeGrafter"/>
</dbReference>
<dbReference type="GO" id="GO:0005634">
    <property type="term" value="C:nucleus"/>
    <property type="evidence" value="ECO:0007669"/>
    <property type="project" value="UniProtKB-SubCell"/>
</dbReference>
<evidence type="ECO:0000256" key="1">
    <source>
        <dbReference type="ARBA" id="ARBA00004123"/>
    </source>
</evidence>
<dbReference type="GO" id="GO:0070897">
    <property type="term" value="P:transcription preinitiation complex assembly"/>
    <property type="evidence" value="ECO:0007669"/>
    <property type="project" value="InterPro"/>
</dbReference>
<dbReference type="EMBL" id="ASHM01013141">
    <property type="protein sequence ID" value="PNX95111.1"/>
    <property type="molecule type" value="Genomic_DNA"/>
</dbReference>
<keyword evidence="5" id="KW-0862">Zinc</keyword>
<dbReference type="GO" id="GO:0097550">
    <property type="term" value="C:transcription preinitiation complex"/>
    <property type="evidence" value="ECO:0007669"/>
    <property type="project" value="TreeGrafter"/>
</dbReference>
<evidence type="ECO:0000256" key="4">
    <source>
        <dbReference type="ARBA" id="ARBA00022771"/>
    </source>
</evidence>
<comment type="caution">
    <text evidence="9">The sequence shown here is derived from an EMBL/GenBank/DDBJ whole genome shotgun (WGS) entry which is preliminary data.</text>
</comment>
<dbReference type="AlphaFoldDB" id="A0A2K3MWD0"/>
<evidence type="ECO:0000256" key="2">
    <source>
        <dbReference type="ARBA" id="ARBA00010857"/>
    </source>
</evidence>
<evidence type="ECO:0000256" key="5">
    <source>
        <dbReference type="ARBA" id="ARBA00022833"/>
    </source>
</evidence>
<keyword evidence="8" id="KW-0539">Nucleus</keyword>
<dbReference type="InterPro" id="IPR000812">
    <property type="entry name" value="TFIIB"/>
</dbReference>
<sequence>MVYCDHCCRCVDGMRVDDGHLCCEDCGKLLEDYYFSSEPTFVKNSAGQSKLSGNLVRGVHNDISESRARTIERAKDYISNLSRTLGVDDASMVDEAVAFYTLNLVRGLVVASSGSSPLPITVVGDRTAILSTKFSANHH</sequence>
<evidence type="ECO:0000256" key="3">
    <source>
        <dbReference type="ARBA" id="ARBA00022723"/>
    </source>
</evidence>
<dbReference type="PANTHER" id="PTHR11618:SF4">
    <property type="entry name" value="TRANSCRIPTION FACTOR IIIB 90 KDA SUBUNIT"/>
    <property type="match status" value="1"/>
</dbReference>
<comment type="similarity">
    <text evidence="2">Belongs to the TFIIB family.</text>
</comment>
<comment type="subcellular location">
    <subcellularLocation>
        <location evidence="1">Nucleus</location>
    </subcellularLocation>
</comment>
<keyword evidence="6" id="KW-0805">Transcription regulation</keyword>
<accession>A0A2K3MWD0</accession>
<keyword evidence="7" id="KW-0804">Transcription</keyword>
<keyword evidence="3" id="KW-0479">Metal-binding</keyword>